<dbReference type="PANTHER" id="PTHR33177">
    <property type="entry name" value="PUTATIVE-RELATED"/>
    <property type="match status" value="1"/>
</dbReference>
<feature type="compositionally biased region" description="Polar residues" evidence="1">
    <location>
        <begin position="51"/>
        <end position="60"/>
    </location>
</feature>
<name>A0ABR2DT08_9ROSI</name>
<dbReference type="EMBL" id="JBBPBM010000023">
    <property type="protein sequence ID" value="KAK8546069.1"/>
    <property type="molecule type" value="Genomic_DNA"/>
</dbReference>
<feature type="compositionally biased region" description="Polar residues" evidence="1">
    <location>
        <begin position="17"/>
        <end position="26"/>
    </location>
</feature>
<feature type="domain" description="GIR1-like zinc ribbon" evidence="2">
    <location>
        <begin position="173"/>
        <end position="205"/>
    </location>
</feature>
<accession>A0ABR2DT08</accession>
<protein>
    <recommendedName>
        <fullName evidence="2">GIR1-like zinc ribbon domain-containing protein</fullName>
    </recommendedName>
</protein>
<evidence type="ECO:0000313" key="4">
    <source>
        <dbReference type="Proteomes" id="UP001472677"/>
    </source>
</evidence>
<evidence type="ECO:0000256" key="1">
    <source>
        <dbReference type="SAM" id="MobiDB-lite"/>
    </source>
</evidence>
<evidence type="ECO:0000259" key="2">
    <source>
        <dbReference type="Pfam" id="PF24747"/>
    </source>
</evidence>
<keyword evidence="4" id="KW-1185">Reference proteome</keyword>
<evidence type="ECO:0000313" key="3">
    <source>
        <dbReference type="EMBL" id="KAK8546069.1"/>
    </source>
</evidence>
<dbReference type="PANTHER" id="PTHR33177:SF77">
    <property type="entry name" value="LITAF DOMAIN-CONTAINING PROTEIN"/>
    <property type="match status" value="1"/>
</dbReference>
<organism evidence="3 4">
    <name type="scientific">Hibiscus sabdariffa</name>
    <name type="common">roselle</name>
    <dbReference type="NCBI Taxonomy" id="183260"/>
    <lineage>
        <taxon>Eukaryota</taxon>
        <taxon>Viridiplantae</taxon>
        <taxon>Streptophyta</taxon>
        <taxon>Embryophyta</taxon>
        <taxon>Tracheophyta</taxon>
        <taxon>Spermatophyta</taxon>
        <taxon>Magnoliopsida</taxon>
        <taxon>eudicotyledons</taxon>
        <taxon>Gunneridae</taxon>
        <taxon>Pentapetalae</taxon>
        <taxon>rosids</taxon>
        <taxon>malvids</taxon>
        <taxon>Malvales</taxon>
        <taxon>Malvaceae</taxon>
        <taxon>Malvoideae</taxon>
        <taxon>Hibiscus</taxon>
    </lineage>
</organism>
<dbReference type="Pfam" id="PF24747">
    <property type="entry name" value="Zn-ribbon_GIR1"/>
    <property type="match status" value="1"/>
</dbReference>
<proteinExistence type="predicted"/>
<sequence>MASPIKQESWSEEVKPSITSLNSTPTLPVKTEPPSPNNNEIVRVNLPMKTEGSQTNSSPNDYEILRANRFNLPMKNEGSGVNPSPINNEEYHIGSVRQRDYVETGEEENKGNVDLNVQPLPQGVHLTDRFSSNRCPEMSSTSISITSNMPLNNQDSSHEEVELSDATVEEPCLVVMGCSYCLMYVMVSEVEPRCPKCRTSDLIDIFRSKSAKKSRWV</sequence>
<feature type="region of interest" description="Disordered" evidence="1">
    <location>
        <begin position="131"/>
        <end position="162"/>
    </location>
</feature>
<feature type="region of interest" description="Disordered" evidence="1">
    <location>
        <begin position="1"/>
        <end position="61"/>
    </location>
</feature>
<dbReference type="Proteomes" id="UP001472677">
    <property type="component" value="Unassembled WGS sequence"/>
</dbReference>
<gene>
    <name evidence="3" type="ORF">V6N12_026873</name>
</gene>
<reference evidence="3 4" key="1">
    <citation type="journal article" date="2024" name="G3 (Bethesda)">
        <title>Genome assembly of Hibiscus sabdariffa L. provides insights into metabolisms of medicinal natural products.</title>
        <authorList>
            <person name="Kim T."/>
        </authorList>
    </citation>
    <scope>NUCLEOTIDE SEQUENCE [LARGE SCALE GENOMIC DNA]</scope>
    <source>
        <strain evidence="3">TK-2024</strain>
        <tissue evidence="3">Old leaves</tissue>
    </source>
</reference>
<comment type="caution">
    <text evidence="3">The sequence shown here is derived from an EMBL/GenBank/DDBJ whole genome shotgun (WGS) entry which is preliminary data.</text>
</comment>
<dbReference type="InterPro" id="IPR055281">
    <property type="entry name" value="GIR1-2/SIED1"/>
</dbReference>
<dbReference type="InterPro" id="IPR056440">
    <property type="entry name" value="Zn-ribbon_GIR1"/>
</dbReference>